<feature type="transmembrane region" description="Helical" evidence="1">
    <location>
        <begin position="276"/>
        <end position="297"/>
    </location>
</feature>
<name>A0ABS0YUB8_9BACT</name>
<feature type="transmembrane region" description="Helical" evidence="1">
    <location>
        <begin position="317"/>
        <end position="339"/>
    </location>
</feature>
<accession>A0ABS0YUB8</accession>
<feature type="transmembrane region" description="Helical" evidence="1">
    <location>
        <begin position="188"/>
        <end position="211"/>
    </location>
</feature>
<feature type="domain" description="CO dehydrogenase/acetyl-CoA synthase delta subunit TIM barrel" evidence="2">
    <location>
        <begin position="47"/>
        <end position="138"/>
    </location>
</feature>
<reference evidence="3 4" key="1">
    <citation type="submission" date="2020-12" db="EMBL/GenBank/DDBJ databases">
        <title>Geomonas sp. Red259, isolated from paddy soil.</title>
        <authorList>
            <person name="Xu Z."/>
            <person name="Zhang Z."/>
            <person name="Masuda Y."/>
            <person name="Itoh H."/>
            <person name="Senoo K."/>
        </authorList>
    </citation>
    <scope>NUCLEOTIDE SEQUENCE [LARGE SCALE GENOMIC DNA]</scope>
    <source>
        <strain evidence="3 4">Red259</strain>
    </source>
</reference>
<evidence type="ECO:0000256" key="1">
    <source>
        <dbReference type="SAM" id="Phobius"/>
    </source>
</evidence>
<evidence type="ECO:0000259" key="2">
    <source>
        <dbReference type="Pfam" id="PF03599"/>
    </source>
</evidence>
<dbReference type="EMBL" id="JAEMHK010000009">
    <property type="protein sequence ID" value="MBJ6801110.1"/>
    <property type="molecule type" value="Genomic_DNA"/>
</dbReference>
<dbReference type="InterPro" id="IPR016041">
    <property type="entry name" value="Ac-CoA_synth_d_su_TIM-brl"/>
</dbReference>
<dbReference type="Gene3D" id="3.40.50.11600">
    <property type="match status" value="1"/>
</dbReference>
<protein>
    <submittedName>
        <fullName evidence="3">Acetyl-CoA synthase subunit gamma</fullName>
    </submittedName>
</protein>
<feature type="transmembrane region" description="Helical" evidence="1">
    <location>
        <begin position="223"/>
        <end position="245"/>
    </location>
</feature>
<keyword evidence="1" id="KW-0472">Membrane</keyword>
<keyword evidence="1" id="KW-0812">Transmembrane</keyword>
<evidence type="ECO:0000313" key="4">
    <source>
        <dbReference type="Proteomes" id="UP000641025"/>
    </source>
</evidence>
<keyword evidence="4" id="KW-1185">Reference proteome</keyword>
<feature type="transmembrane region" description="Helical" evidence="1">
    <location>
        <begin position="252"/>
        <end position="270"/>
    </location>
</feature>
<dbReference type="Pfam" id="PF03599">
    <property type="entry name" value="CdhD"/>
    <property type="match status" value="1"/>
</dbReference>
<organism evidence="3 4">
    <name type="scientific">Geomonas propionica</name>
    <dbReference type="NCBI Taxonomy" id="2798582"/>
    <lineage>
        <taxon>Bacteria</taxon>
        <taxon>Pseudomonadati</taxon>
        <taxon>Thermodesulfobacteriota</taxon>
        <taxon>Desulfuromonadia</taxon>
        <taxon>Geobacterales</taxon>
        <taxon>Geobacteraceae</taxon>
        <taxon>Geomonas</taxon>
    </lineage>
</organism>
<gene>
    <name evidence="3" type="ORF">JFN90_13330</name>
</gene>
<keyword evidence="1" id="KW-1133">Transmembrane helix</keyword>
<comment type="caution">
    <text evidence="3">The sequence shown here is derived from an EMBL/GenBank/DDBJ whole genome shotgun (WGS) entry which is preliminary data.</text>
</comment>
<dbReference type="NCBIfam" id="NF040863">
    <property type="entry name" value="HgcA_corrinoid"/>
    <property type="match status" value="1"/>
</dbReference>
<proteinExistence type="predicted"/>
<dbReference type="Proteomes" id="UP000641025">
    <property type="component" value="Unassembled WGS sequence"/>
</dbReference>
<evidence type="ECO:0000313" key="3">
    <source>
        <dbReference type="EMBL" id="MBJ6801110.1"/>
    </source>
</evidence>
<sequence>MTDQVPGFLGWVAAGSRRAPRISGSLTWADHWGACLARWGINRMTFMVPPGLYAIGTPDAQAPVVVTANYKMSYDIVRRALSGRNVWLLVLETYGINVWCAAGKGTFGTGELVRRIEASGLAQAVSHRRLILPILGAAGVSAHRVKQRSGFEVVYATVRADDLPAYLDQGGTATPAMRELRFNWYDRLVLIPVEIVLAAKPVAPVAALLYLGARLFWGADAAAATALAFLGAVLTGIAAGPLLLPLLPGRSFAVKGACAGLLYCALLYALAAGVRWGGAATAACFLALPAVSAFYTLNFTGCTTYTSKSGVKKEMRLGLPIMAGALGVALIIVIAGRLLV</sequence>